<proteinExistence type="predicted"/>
<evidence type="ECO:0000313" key="2">
    <source>
        <dbReference type="EMBL" id="KAJ1181336.1"/>
    </source>
</evidence>
<feature type="compositionally biased region" description="Basic residues" evidence="1">
    <location>
        <begin position="86"/>
        <end position="97"/>
    </location>
</feature>
<evidence type="ECO:0000256" key="1">
    <source>
        <dbReference type="SAM" id="MobiDB-lite"/>
    </source>
</evidence>
<sequence>MERMCFGRQLQCWRPNIRPRPGPCLAEEPGTGRKLRPSGRHRKRRVRLRRDGCVPAALETERSGVVSCDWGSGRRVVPGPCEKPRPSRLRTARGREP</sequence>
<reference evidence="2" key="1">
    <citation type="journal article" date="2022" name="bioRxiv">
        <title>Sequencing and chromosome-scale assembly of the giantPleurodeles waltlgenome.</title>
        <authorList>
            <person name="Brown T."/>
            <person name="Elewa A."/>
            <person name="Iarovenko S."/>
            <person name="Subramanian E."/>
            <person name="Araus A.J."/>
            <person name="Petzold A."/>
            <person name="Susuki M."/>
            <person name="Suzuki K.-i.T."/>
            <person name="Hayashi T."/>
            <person name="Toyoda A."/>
            <person name="Oliveira C."/>
            <person name="Osipova E."/>
            <person name="Leigh N.D."/>
            <person name="Simon A."/>
            <person name="Yun M.H."/>
        </authorList>
    </citation>
    <scope>NUCLEOTIDE SEQUENCE</scope>
    <source>
        <strain evidence="2">20211129_DDA</strain>
        <tissue evidence="2">Liver</tissue>
    </source>
</reference>
<comment type="caution">
    <text evidence="2">The sequence shown here is derived from an EMBL/GenBank/DDBJ whole genome shotgun (WGS) entry which is preliminary data.</text>
</comment>
<gene>
    <name evidence="2" type="ORF">NDU88_006544</name>
</gene>
<feature type="region of interest" description="Disordered" evidence="1">
    <location>
        <begin position="23"/>
        <end position="44"/>
    </location>
</feature>
<accession>A0AAV7TY44</accession>
<dbReference type="Proteomes" id="UP001066276">
    <property type="component" value="Chromosome 3_2"/>
</dbReference>
<dbReference type="AlphaFoldDB" id="A0AAV7TY44"/>
<organism evidence="2 3">
    <name type="scientific">Pleurodeles waltl</name>
    <name type="common">Iberian ribbed newt</name>
    <dbReference type="NCBI Taxonomy" id="8319"/>
    <lineage>
        <taxon>Eukaryota</taxon>
        <taxon>Metazoa</taxon>
        <taxon>Chordata</taxon>
        <taxon>Craniata</taxon>
        <taxon>Vertebrata</taxon>
        <taxon>Euteleostomi</taxon>
        <taxon>Amphibia</taxon>
        <taxon>Batrachia</taxon>
        <taxon>Caudata</taxon>
        <taxon>Salamandroidea</taxon>
        <taxon>Salamandridae</taxon>
        <taxon>Pleurodelinae</taxon>
        <taxon>Pleurodeles</taxon>
    </lineage>
</organism>
<name>A0AAV7TY44_PLEWA</name>
<evidence type="ECO:0000313" key="3">
    <source>
        <dbReference type="Proteomes" id="UP001066276"/>
    </source>
</evidence>
<feature type="region of interest" description="Disordered" evidence="1">
    <location>
        <begin position="77"/>
        <end position="97"/>
    </location>
</feature>
<feature type="compositionally biased region" description="Basic residues" evidence="1">
    <location>
        <begin position="33"/>
        <end position="44"/>
    </location>
</feature>
<dbReference type="EMBL" id="JANPWB010000006">
    <property type="protein sequence ID" value="KAJ1181336.1"/>
    <property type="molecule type" value="Genomic_DNA"/>
</dbReference>
<protein>
    <submittedName>
        <fullName evidence="2">Uncharacterized protein</fullName>
    </submittedName>
</protein>
<keyword evidence="3" id="KW-1185">Reference proteome</keyword>